<dbReference type="GO" id="GO:0006886">
    <property type="term" value="P:intracellular protein transport"/>
    <property type="evidence" value="ECO:0007669"/>
    <property type="project" value="UniProtKB-UniRule"/>
</dbReference>
<protein>
    <submittedName>
        <fullName evidence="7">Mu-adaptin 4, putative</fullName>
    </submittedName>
</protein>
<keyword evidence="8" id="KW-1185">Reference proteome</keyword>
<comment type="similarity">
    <text evidence="5">Belongs to the adaptor complexes medium subunit family.</text>
</comment>
<dbReference type="EMBL" id="CYKH01000209">
    <property type="protein sequence ID" value="CUE90049.1"/>
    <property type="molecule type" value="Genomic_DNA"/>
</dbReference>
<evidence type="ECO:0000256" key="2">
    <source>
        <dbReference type="ARBA" id="ARBA00022448"/>
    </source>
</evidence>
<dbReference type="InterPro" id="IPR036168">
    <property type="entry name" value="AP2_Mu_C_sf"/>
</dbReference>
<dbReference type="CDD" id="cd14838">
    <property type="entry name" value="AP4_Mu_N"/>
    <property type="match status" value="1"/>
</dbReference>
<keyword evidence="2 5" id="KW-0813">Transport</keyword>
<keyword evidence="4" id="KW-0472">Membrane</keyword>
<dbReference type="InterPro" id="IPR050431">
    <property type="entry name" value="Adaptor_comp_med_subunit"/>
</dbReference>
<dbReference type="InterPro" id="IPR028565">
    <property type="entry name" value="MHD"/>
</dbReference>
<feature type="domain" description="MHD" evidence="6">
    <location>
        <begin position="191"/>
        <end position="452"/>
    </location>
</feature>
<dbReference type="GO" id="GO:0030131">
    <property type="term" value="C:clathrin adaptor complex"/>
    <property type="evidence" value="ECO:0007669"/>
    <property type="project" value="UniProtKB-UniRule"/>
</dbReference>
<organism evidence="7 8">
    <name type="scientific">Bodo saltans</name>
    <name type="common">Flagellated protozoan</name>
    <dbReference type="NCBI Taxonomy" id="75058"/>
    <lineage>
        <taxon>Eukaryota</taxon>
        <taxon>Discoba</taxon>
        <taxon>Euglenozoa</taxon>
        <taxon>Kinetoplastea</taxon>
        <taxon>Metakinetoplastina</taxon>
        <taxon>Eubodonida</taxon>
        <taxon>Bodonidae</taxon>
        <taxon>Bodo</taxon>
    </lineage>
</organism>
<comment type="subcellular location">
    <subcellularLocation>
        <location evidence="1">Endomembrane system</location>
    </subcellularLocation>
</comment>
<dbReference type="SUPFAM" id="SSF49447">
    <property type="entry name" value="Second domain of Mu2 adaptin subunit (ap50) of ap2 adaptor"/>
    <property type="match status" value="1"/>
</dbReference>
<dbReference type="OrthoDB" id="10259133at2759"/>
<dbReference type="Proteomes" id="UP000051952">
    <property type="component" value="Unassembled WGS sequence"/>
</dbReference>
<accession>A0A0S4INT9</accession>
<dbReference type="PRINTS" id="PR00314">
    <property type="entry name" value="CLATHRINADPT"/>
</dbReference>
<dbReference type="CDD" id="cd09253">
    <property type="entry name" value="AP-4_Mu4_Cterm"/>
    <property type="match status" value="1"/>
</dbReference>
<dbReference type="FunFam" id="3.30.450.60:FF:000002">
    <property type="entry name" value="AP-2 complex subunit mu, putative"/>
    <property type="match status" value="1"/>
</dbReference>
<evidence type="ECO:0000256" key="1">
    <source>
        <dbReference type="ARBA" id="ARBA00004308"/>
    </source>
</evidence>
<dbReference type="SUPFAM" id="SSF64356">
    <property type="entry name" value="SNARE-like"/>
    <property type="match status" value="1"/>
</dbReference>
<keyword evidence="3 5" id="KW-0653">Protein transport</keyword>
<gene>
    <name evidence="7" type="ORF">BSAL_57230</name>
</gene>
<dbReference type="OMA" id="DYGYIQN"/>
<evidence type="ECO:0000256" key="3">
    <source>
        <dbReference type="ARBA" id="ARBA00022927"/>
    </source>
</evidence>
<dbReference type="PIRSF" id="PIRSF005992">
    <property type="entry name" value="Clathrin_mu"/>
    <property type="match status" value="1"/>
</dbReference>
<dbReference type="Gene3D" id="2.60.40.1170">
    <property type="entry name" value="Mu homology domain, subdomain B"/>
    <property type="match status" value="2"/>
</dbReference>
<sequence>MFLSQIFILSPRGDKLVFKDYRQDVPRISDEIFFRKYKFWDGKDHQAPPSGDCPPFFHEKGIHFTYVKRSNLLFVATSMKNVSPSTTVEVLVRVVKIVKDFLGVLSEESIRKNFPLVYELLDEMIDVGVAQEMTTERLRPYIFNDVVPVANPEQQPQDSLLERIRKGEFLDRTRKAEQANLSVVQSSAERKNEIYIDIIERLNVVFNANGNVIASEVDGSIVMKSFLAGSPDLFLGLNEDLAVGRGDSARTRYATVVLDSVNFHAVTDYSKFESERVLMMRPPDGEFTVMNYRVTGDITQPFRITPSIEVQSSFKAELTLRIRADVPTHTHGLNVAVKVPVPKTTTSLGVEFGVGASGQTYEYKSAEKYVVWNIARFGGGTEQVCKIRFSTSAPITAATRKEVGPISMSFEVPQHNVSGLAIKSLRLEERSQTYNPSRWIRNITQANSYVCRMSQ</sequence>
<evidence type="ECO:0000256" key="4">
    <source>
        <dbReference type="ARBA" id="ARBA00023136"/>
    </source>
</evidence>
<dbReference type="InterPro" id="IPR011012">
    <property type="entry name" value="Longin-like_dom_sf"/>
</dbReference>
<evidence type="ECO:0000313" key="8">
    <source>
        <dbReference type="Proteomes" id="UP000051952"/>
    </source>
</evidence>
<name>A0A0S4INT9_BODSA</name>
<dbReference type="PROSITE" id="PS51072">
    <property type="entry name" value="MHD"/>
    <property type="match status" value="1"/>
</dbReference>
<proteinExistence type="inferred from homology"/>
<reference evidence="8" key="1">
    <citation type="submission" date="2015-09" db="EMBL/GenBank/DDBJ databases">
        <authorList>
            <consortium name="Pathogen Informatics"/>
        </authorList>
    </citation>
    <scope>NUCLEOTIDE SEQUENCE [LARGE SCALE GENOMIC DNA]</scope>
    <source>
        <strain evidence="8">Lake Konstanz</strain>
    </source>
</reference>
<evidence type="ECO:0000256" key="5">
    <source>
        <dbReference type="PIRNR" id="PIRNR005992"/>
    </source>
</evidence>
<dbReference type="GO" id="GO:0012505">
    <property type="term" value="C:endomembrane system"/>
    <property type="evidence" value="ECO:0007669"/>
    <property type="project" value="UniProtKB-SubCell"/>
</dbReference>
<dbReference type="AlphaFoldDB" id="A0A0S4INT9"/>
<dbReference type="Gene3D" id="3.30.450.60">
    <property type="match status" value="1"/>
</dbReference>
<evidence type="ECO:0000313" key="7">
    <source>
        <dbReference type="EMBL" id="CUE90049.1"/>
    </source>
</evidence>
<dbReference type="VEuPathDB" id="TriTrypDB:BSAL_57230"/>
<dbReference type="Pfam" id="PF00928">
    <property type="entry name" value="Adap_comp_sub"/>
    <property type="match status" value="1"/>
</dbReference>
<dbReference type="PANTHER" id="PTHR10529">
    <property type="entry name" value="AP COMPLEX SUBUNIT MU"/>
    <property type="match status" value="1"/>
</dbReference>
<dbReference type="GO" id="GO:0016192">
    <property type="term" value="P:vesicle-mediated transport"/>
    <property type="evidence" value="ECO:0007669"/>
    <property type="project" value="InterPro"/>
</dbReference>
<dbReference type="InterPro" id="IPR001392">
    <property type="entry name" value="Clathrin_mu"/>
</dbReference>
<evidence type="ECO:0000259" key="6">
    <source>
        <dbReference type="PROSITE" id="PS51072"/>
    </source>
</evidence>